<name>A0A6P4XAN9_BRABE</name>
<dbReference type="AlphaFoldDB" id="A0A6P4XAN9"/>
<feature type="region of interest" description="Disordered" evidence="1">
    <location>
        <begin position="1110"/>
        <end position="1135"/>
    </location>
</feature>
<sequence length="1190" mass="127436">MASSNVSDCTEEQVVEDSVDSDATTSPLRTNRHHFLGREFPSQTSAGQTEPVKGMENSREEPMFSSSEEDDSQQSQLLLPQSLQMSPHLGHLNPADSPVFPRHLQHLKKPPGVCPPHLGHLKQPGENSPVFPPPAKIRKLAGETRTEGEPSDTVTKVETVANVDNDSDVTNLSDNVENQLEHDLGDATCDLAGKEQDGGEGMEGCHGDQSSKCSRGKTAAVHDSADRSAAATEGIEETRLSEEAKMHGERDLEKERITEENGRKRSKTCVEEGKKVESIQKVSEGSVMKVNKVSRIPDVLEENVEKDKEATKIPDISKESIEKSKEGTRSPDISEESVEMGKEGMTRTTDFSDGNVEKCKEARRTQDISQHEEEMQLLGKLKGRQEKLNPLLSTTDRAAGQKVRRELSCIQTLIGTLIQAHQRQRKAISALRDSEQMQQQMQLFVQRHKRLVQIFSVQKTATAKFKGQMKVTTTQSKVTGNSSRGNIADQSEPATQTSSDRNEMEMPIGRKYIGGKKGKKSAASTSSTKSWSSDSSGVKFQRAEPSEIETPPLRRPAAQKPPLSTSTRTAEAPLSSKVSEASTTASLRHPAAQKPPLSTSNRTAEAPLREASTTAVLQTLDGSSMLRAVMKTGSLQMGQIVDVVSKDGQESVRYRVVGMESLDTPASANNQAAPNIQHGVENVAKSTTTAVSNVGHTPATSLSPASSKLAPAATNNAALNIQHHSENVAKSTATIVSNVAATTLSPTSSKLAQQANATTDSSQALLKARAWKPPFRPSNAASSGAILSEEKTQDISEVTETNARKTQEEKLKNLKGKTSEVSVQSRAEVLWQKIVPKQQLVTSAKTVVSAALKDCLVGSKGLSTTGVAVGQLQGLSTSGRAGGRLQGLSATGGQFTQGLSTSVMVGGQYTQGLSTTAMAGGQLQGLSTTVGGGGQLQGLSTTGVAGGGGQPTQGLSTTGVVEGLPQTQGSELPTVSELLMTKLVHPGRDVLSCRGKAGLQFASLSPEGAVQTQGGLTFSSVTQWHRAVWGHRSAQKRTMVYRQVCYKGTPLVEFSGVAPATIQPAHLQPTQGTVITGVTSAGETTSPAPTHLSSIRNTYIYVEDVEMMEEQQPLSQSQQQQANVSLASSGSVTPGKTQDVLEDLRFLRPASILLITDEEFFISRLRLPRNFWDSAEVKLNQFLEAALNFE</sequence>
<evidence type="ECO:0000256" key="1">
    <source>
        <dbReference type="SAM" id="MobiDB-lite"/>
    </source>
</evidence>
<feature type="compositionally biased region" description="Basic and acidic residues" evidence="1">
    <location>
        <begin position="303"/>
        <end position="329"/>
    </location>
</feature>
<reference evidence="3" key="1">
    <citation type="submission" date="2025-08" db="UniProtKB">
        <authorList>
            <consortium name="RefSeq"/>
        </authorList>
    </citation>
    <scope>IDENTIFICATION</scope>
    <source>
        <tissue evidence="3">Gonad</tissue>
    </source>
</reference>
<dbReference type="GeneID" id="109461559"/>
<protein>
    <submittedName>
        <fullName evidence="3">Uncharacterized protein LOC109461559</fullName>
    </submittedName>
</protein>
<accession>A0A6P4XAN9</accession>
<dbReference type="KEGG" id="bbel:109461559"/>
<feature type="region of interest" description="Disordered" evidence="1">
    <location>
        <begin position="301"/>
        <end position="367"/>
    </location>
</feature>
<evidence type="ECO:0000313" key="3">
    <source>
        <dbReference type="RefSeq" id="XP_019613495.1"/>
    </source>
</evidence>
<keyword evidence="2" id="KW-1185">Reference proteome</keyword>
<feature type="compositionally biased region" description="Acidic residues" evidence="1">
    <location>
        <begin position="9"/>
        <end position="20"/>
    </location>
</feature>
<feature type="compositionally biased region" description="Low complexity" evidence="1">
    <location>
        <begin position="521"/>
        <end position="537"/>
    </location>
</feature>
<feature type="compositionally biased region" description="Polar residues" evidence="1">
    <location>
        <begin position="576"/>
        <end position="586"/>
    </location>
</feature>
<organism evidence="2 3">
    <name type="scientific">Branchiostoma belcheri</name>
    <name type="common">Amphioxus</name>
    <dbReference type="NCBI Taxonomy" id="7741"/>
    <lineage>
        <taxon>Eukaryota</taxon>
        <taxon>Metazoa</taxon>
        <taxon>Chordata</taxon>
        <taxon>Cephalochordata</taxon>
        <taxon>Leptocardii</taxon>
        <taxon>Amphioxiformes</taxon>
        <taxon>Branchiostomatidae</taxon>
        <taxon>Branchiostoma</taxon>
    </lineage>
</organism>
<feature type="compositionally biased region" description="Basic and acidic residues" evidence="1">
    <location>
        <begin position="355"/>
        <end position="367"/>
    </location>
</feature>
<dbReference type="OrthoDB" id="5980061at2759"/>
<evidence type="ECO:0000313" key="2">
    <source>
        <dbReference type="Proteomes" id="UP000515135"/>
    </source>
</evidence>
<feature type="compositionally biased region" description="Basic and acidic residues" evidence="1">
    <location>
        <begin position="802"/>
        <end position="811"/>
    </location>
</feature>
<feature type="compositionally biased region" description="Basic and acidic residues" evidence="1">
    <location>
        <begin position="236"/>
        <end position="276"/>
    </location>
</feature>
<feature type="compositionally biased region" description="Low complexity" evidence="1">
    <location>
        <begin position="1111"/>
        <end position="1129"/>
    </location>
</feature>
<feature type="compositionally biased region" description="Low complexity" evidence="1">
    <location>
        <begin position="73"/>
        <end position="89"/>
    </location>
</feature>
<feature type="region of interest" description="Disordered" evidence="1">
    <location>
        <begin position="769"/>
        <end position="811"/>
    </location>
</feature>
<dbReference type="Proteomes" id="UP000515135">
    <property type="component" value="Unplaced"/>
</dbReference>
<feature type="region of interest" description="Disordered" evidence="1">
    <location>
        <begin position="1"/>
        <end position="103"/>
    </location>
</feature>
<feature type="region of interest" description="Disordered" evidence="1">
    <location>
        <begin position="468"/>
        <end position="611"/>
    </location>
</feature>
<gene>
    <name evidence="3" type="primary">LOC109461559</name>
</gene>
<feature type="compositionally biased region" description="Polar residues" evidence="1">
    <location>
        <begin position="470"/>
        <end position="499"/>
    </location>
</feature>
<proteinExistence type="predicted"/>
<dbReference type="RefSeq" id="XP_019613495.1">
    <property type="nucleotide sequence ID" value="XM_019757936.1"/>
</dbReference>
<feature type="region of interest" description="Disordered" evidence="1">
    <location>
        <begin position="189"/>
        <end position="276"/>
    </location>
</feature>